<keyword evidence="2" id="KW-1185">Reference proteome</keyword>
<dbReference type="GeneID" id="94825574"/>
<evidence type="ECO:0000313" key="1">
    <source>
        <dbReference type="EMBL" id="OHT16460.1"/>
    </source>
</evidence>
<dbReference type="AlphaFoldDB" id="A0A1J4L3B0"/>
<name>A0A1J4L3B0_9EUKA</name>
<organism evidence="1 2">
    <name type="scientific">Tritrichomonas foetus</name>
    <dbReference type="NCBI Taxonomy" id="1144522"/>
    <lineage>
        <taxon>Eukaryota</taxon>
        <taxon>Metamonada</taxon>
        <taxon>Parabasalia</taxon>
        <taxon>Tritrichomonadida</taxon>
        <taxon>Tritrichomonadidae</taxon>
        <taxon>Tritrichomonas</taxon>
    </lineage>
</organism>
<dbReference type="InterPro" id="IPR032675">
    <property type="entry name" value="LRR_dom_sf"/>
</dbReference>
<comment type="caution">
    <text evidence="1">The sequence shown here is derived from an EMBL/GenBank/DDBJ whole genome shotgun (WGS) entry which is preliminary data.</text>
</comment>
<proteinExistence type="predicted"/>
<dbReference type="EMBL" id="MLAK01000111">
    <property type="protein sequence ID" value="OHT16460.1"/>
    <property type="molecule type" value="Genomic_DNA"/>
</dbReference>
<dbReference type="SUPFAM" id="SSF52075">
    <property type="entry name" value="Outer arm dynein light chain 1"/>
    <property type="match status" value="1"/>
</dbReference>
<dbReference type="Gene3D" id="3.80.10.10">
    <property type="entry name" value="Ribonuclease Inhibitor"/>
    <property type="match status" value="1"/>
</dbReference>
<reference evidence="1" key="1">
    <citation type="submission" date="2016-10" db="EMBL/GenBank/DDBJ databases">
        <authorList>
            <person name="Benchimol M."/>
            <person name="Almeida L.G."/>
            <person name="Vasconcelos A.T."/>
            <person name="Perreira-Neves A."/>
            <person name="Rosa I.A."/>
            <person name="Tasca T."/>
            <person name="Bogo M.R."/>
            <person name="de Souza W."/>
        </authorList>
    </citation>
    <scope>NUCLEOTIDE SEQUENCE [LARGE SCALE GENOMIC DNA]</scope>
    <source>
        <strain evidence="1">K</strain>
    </source>
</reference>
<sequence>MSDPQRKENDGEKLKWLTRRISTLKRTGQLILANEKLLDINSFSQSQELLSNINLLKVLDIRGTNVSTLEGLPYIPNLNTFLADSTQISTFINFKSIRNASKVSFKKTPLTQYPKYKLALLVLCGNKLTTIDNAIIPKTLRSKSEKYPPIAIELIDRGWIIESPCPDEDRFNELAIDYELVSKEKEEDNKLKNNQQTDYTVGNEDIVMEDEEENFDQIIQSYHQLQDAMFIAAEALFDIVPERNIEAELAEEISILFGSHGIAVDANNDELVLQAVEDLCRRATSHGDTPSSITEEEEV</sequence>
<gene>
    <name evidence="1" type="ORF">TRFO_02731</name>
</gene>
<dbReference type="Proteomes" id="UP000179807">
    <property type="component" value="Unassembled WGS sequence"/>
</dbReference>
<evidence type="ECO:0000313" key="2">
    <source>
        <dbReference type="Proteomes" id="UP000179807"/>
    </source>
</evidence>
<accession>A0A1J4L3B0</accession>
<protein>
    <submittedName>
        <fullName evidence="1">Uncharacterized protein</fullName>
    </submittedName>
</protein>
<dbReference type="OrthoDB" id="266138at2759"/>
<dbReference type="VEuPathDB" id="TrichDB:TRFO_02731"/>
<dbReference type="RefSeq" id="XP_068369596.1">
    <property type="nucleotide sequence ID" value="XM_068490870.1"/>
</dbReference>